<proteinExistence type="inferred from homology"/>
<dbReference type="GO" id="GO:0005886">
    <property type="term" value="C:plasma membrane"/>
    <property type="evidence" value="ECO:0007669"/>
    <property type="project" value="TreeGrafter"/>
</dbReference>
<keyword evidence="5 13" id="KW-0444">Lipid biosynthesis</keyword>
<organism evidence="14 15">
    <name type="scientific">Moraxella catarrhalis</name>
    <name type="common">Branhamella catarrhalis</name>
    <dbReference type="NCBI Taxonomy" id="480"/>
    <lineage>
        <taxon>Bacteria</taxon>
        <taxon>Pseudomonadati</taxon>
        <taxon>Pseudomonadota</taxon>
        <taxon>Gammaproteobacteria</taxon>
        <taxon>Moraxellales</taxon>
        <taxon>Moraxellaceae</taxon>
        <taxon>Moraxella</taxon>
    </lineage>
</organism>
<gene>
    <name evidence="13" type="primary">lpxK</name>
    <name evidence="14" type="ORF">AO384_2137</name>
</gene>
<keyword evidence="10 13" id="KW-0067">ATP-binding</keyword>
<accession>A0A198UEG7</accession>
<dbReference type="OrthoDB" id="9766423at2"/>
<comment type="pathway">
    <text evidence="2 13">Glycolipid biosynthesis; lipid IV(A) biosynthesis; lipid IV(A) from (3R)-3-hydroxytetradecanoyl-[acyl-carrier-protein] and UDP-N-acetyl-alpha-D-glucosamine: step 6/6.</text>
</comment>
<sequence length="345" mass="38124">MKKLELMLTQAWQNNAPWLKVLTPLSGLYSAVTHARKSLYDSGKFPIYRAPVPVLVIGNITVGGSGKTPLIIALTKILLKQGVSVAVISRGYGGDTAQMPKLVTPASTPSEVGDEPCLIVQSLHSDGLYLPMVVAPDRGQAIDLLLQNFPETMLIISDDGLQHYALHRDEEWIVVDAARGFGNGKLLPQGFLREPIDRLQDALVIYHDKDMTKYPNDAMTMSLRAGRIEPLMGTAKSPTPSVGMYVHAVSGIGYPKRFFDTLSDKGYLVIPHPFGDHHDFRVEDLVDLTDYPIIVTSKDAVKLRHLAAQTTHDIFDQIWVLPVEAVLSCAVFEQIDRLITNYQLN</sequence>
<evidence type="ECO:0000256" key="9">
    <source>
        <dbReference type="ARBA" id="ARBA00022777"/>
    </source>
</evidence>
<comment type="catalytic activity">
    <reaction evidence="13">
        <text>a lipid A disaccharide + ATP = a lipid IVA + ADP + H(+)</text>
        <dbReference type="Rhea" id="RHEA:67840"/>
        <dbReference type="ChEBI" id="CHEBI:15378"/>
        <dbReference type="ChEBI" id="CHEBI:30616"/>
        <dbReference type="ChEBI" id="CHEBI:176343"/>
        <dbReference type="ChEBI" id="CHEBI:176425"/>
        <dbReference type="ChEBI" id="CHEBI:456216"/>
        <dbReference type="EC" id="2.7.1.130"/>
    </reaction>
</comment>
<evidence type="ECO:0000256" key="11">
    <source>
        <dbReference type="ARBA" id="ARBA00023098"/>
    </source>
</evidence>
<dbReference type="HAMAP" id="MF_00409">
    <property type="entry name" value="LpxK"/>
    <property type="match status" value="1"/>
</dbReference>
<keyword evidence="7 13" id="KW-0808">Transferase</keyword>
<evidence type="ECO:0000256" key="4">
    <source>
        <dbReference type="ARBA" id="ARBA00016436"/>
    </source>
</evidence>
<evidence type="ECO:0000256" key="1">
    <source>
        <dbReference type="ARBA" id="ARBA00002274"/>
    </source>
</evidence>
<keyword evidence="9 13" id="KW-0418">Kinase</keyword>
<dbReference type="InterPro" id="IPR027417">
    <property type="entry name" value="P-loop_NTPase"/>
</dbReference>
<evidence type="ECO:0000313" key="14">
    <source>
        <dbReference type="EMBL" id="OAU94780.1"/>
    </source>
</evidence>
<evidence type="ECO:0000256" key="12">
    <source>
        <dbReference type="ARBA" id="ARBA00029757"/>
    </source>
</evidence>
<keyword evidence="15" id="KW-1185">Reference proteome</keyword>
<reference evidence="14 15" key="1">
    <citation type="journal article" date="2016" name="Genome Biol. Evol.">
        <title>Comparative Genomic Analyses of the Moraxella catarrhalis Serosensitive and Seroresistant Lineages Demonstrate Their Independent Evolution.</title>
        <authorList>
            <person name="Earl J.P."/>
            <person name="de Vries S.P."/>
            <person name="Ahmed A."/>
            <person name="Powell E."/>
            <person name="Schultz M.P."/>
            <person name="Hermans P.W."/>
            <person name="Hill D.J."/>
            <person name="Zhou Z."/>
            <person name="Constantinidou C.I."/>
            <person name="Hu F.Z."/>
            <person name="Bootsma H.J."/>
            <person name="Ehrlich G.D."/>
        </authorList>
    </citation>
    <scope>NUCLEOTIDE SEQUENCE [LARGE SCALE GENOMIC DNA]</scope>
    <source>
        <strain evidence="14 15">Z7542</strain>
    </source>
</reference>
<keyword evidence="6 13" id="KW-0441">Lipid A biosynthesis</keyword>
<dbReference type="EMBL" id="LXHC01000028">
    <property type="protein sequence ID" value="OAU94780.1"/>
    <property type="molecule type" value="Genomic_DNA"/>
</dbReference>
<protein>
    <recommendedName>
        <fullName evidence="4 13">Tetraacyldisaccharide 4'-kinase</fullName>
        <ecNumber evidence="3 13">2.7.1.130</ecNumber>
    </recommendedName>
    <alternativeName>
        <fullName evidence="12 13">Lipid A 4'-kinase</fullName>
    </alternativeName>
</protein>
<dbReference type="PANTHER" id="PTHR42724">
    <property type="entry name" value="TETRAACYLDISACCHARIDE 4'-KINASE"/>
    <property type="match status" value="1"/>
</dbReference>
<evidence type="ECO:0000256" key="8">
    <source>
        <dbReference type="ARBA" id="ARBA00022741"/>
    </source>
</evidence>
<keyword evidence="11 13" id="KW-0443">Lipid metabolism</keyword>
<comment type="caution">
    <text evidence="14">The sequence shown here is derived from an EMBL/GenBank/DDBJ whole genome shotgun (WGS) entry which is preliminary data.</text>
</comment>
<dbReference type="GO" id="GO:0009029">
    <property type="term" value="F:lipid-A 4'-kinase activity"/>
    <property type="evidence" value="ECO:0007669"/>
    <property type="project" value="UniProtKB-UniRule"/>
</dbReference>
<evidence type="ECO:0000256" key="2">
    <source>
        <dbReference type="ARBA" id="ARBA00004870"/>
    </source>
</evidence>
<dbReference type="Proteomes" id="UP000078228">
    <property type="component" value="Unassembled WGS sequence"/>
</dbReference>
<name>A0A198UEG7_MORCA</name>
<feature type="binding site" evidence="13">
    <location>
        <begin position="61"/>
        <end position="68"/>
    </location>
    <ligand>
        <name>ATP</name>
        <dbReference type="ChEBI" id="CHEBI:30616"/>
    </ligand>
</feature>
<dbReference type="Pfam" id="PF02606">
    <property type="entry name" value="LpxK"/>
    <property type="match status" value="1"/>
</dbReference>
<dbReference type="AlphaFoldDB" id="A0A198UEG7"/>
<dbReference type="UniPathway" id="UPA00359">
    <property type="reaction ID" value="UER00482"/>
</dbReference>
<evidence type="ECO:0000256" key="13">
    <source>
        <dbReference type="HAMAP-Rule" id="MF_00409"/>
    </source>
</evidence>
<dbReference type="PATRIC" id="fig|480.237.peg.150"/>
<keyword evidence="8 13" id="KW-0547">Nucleotide-binding</keyword>
<evidence type="ECO:0000313" key="15">
    <source>
        <dbReference type="Proteomes" id="UP000078228"/>
    </source>
</evidence>
<dbReference type="PANTHER" id="PTHR42724:SF1">
    <property type="entry name" value="TETRAACYLDISACCHARIDE 4'-KINASE, MITOCHONDRIAL-RELATED"/>
    <property type="match status" value="1"/>
</dbReference>
<dbReference type="GO" id="GO:0009244">
    <property type="term" value="P:lipopolysaccharide core region biosynthetic process"/>
    <property type="evidence" value="ECO:0007669"/>
    <property type="project" value="TreeGrafter"/>
</dbReference>
<dbReference type="GO" id="GO:0005524">
    <property type="term" value="F:ATP binding"/>
    <property type="evidence" value="ECO:0007669"/>
    <property type="project" value="UniProtKB-UniRule"/>
</dbReference>
<evidence type="ECO:0000256" key="6">
    <source>
        <dbReference type="ARBA" id="ARBA00022556"/>
    </source>
</evidence>
<dbReference type="InterPro" id="IPR003758">
    <property type="entry name" value="LpxK"/>
</dbReference>
<dbReference type="SUPFAM" id="SSF52540">
    <property type="entry name" value="P-loop containing nucleoside triphosphate hydrolases"/>
    <property type="match status" value="1"/>
</dbReference>
<dbReference type="NCBIfam" id="TIGR00682">
    <property type="entry name" value="lpxK"/>
    <property type="match status" value="1"/>
</dbReference>
<comment type="function">
    <text evidence="1 13">Transfers the gamma-phosphate of ATP to the 4'-position of a tetraacyldisaccharide 1-phosphate intermediate (termed DS-1-P) to form tetraacyldisaccharide 1,4'-bis-phosphate (lipid IVA).</text>
</comment>
<evidence type="ECO:0000256" key="5">
    <source>
        <dbReference type="ARBA" id="ARBA00022516"/>
    </source>
</evidence>
<evidence type="ECO:0000256" key="3">
    <source>
        <dbReference type="ARBA" id="ARBA00012071"/>
    </source>
</evidence>
<evidence type="ECO:0000256" key="10">
    <source>
        <dbReference type="ARBA" id="ARBA00022840"/>
    </source>
</evidence>
<dbReference type="EC" id="2.7.1.130" evidence="3 13"/>
<dbReference type="GO" id="GO:0009245">
    <property type="term" value="P:lipid A biosynthetic process"/>
    <property type="evidence" value="ECO:0007669"/>
    <property type="project" value="UniProtKB-UniRule"/>
</dbReference>
<comment type="similarity">
    <text evidence="13">Belongs to the LpxK family.</text>
</comment>
<evidence type="ECO:0000256" key="7">
    <source>
        <dbReference type="ARBA" id="ARBA00022679"/>
    </source>
</evidence>
<dbReference type="RefSeq" id="WP_064621354.1">
    <property type="nucleotide sequence ID" value="NZ_LXHC01000028.1"/>
</dbReference>